<proteinExistence type="predicted"/>
<accession>A0A839G8L9</accession>
<reference evidence="1 2" key="1">
    <citation type="submission" date="2020-08" db="EMBL/GenBank/DDBJ databases">
        <title>Genomic Encyclopedia of Type Strains, Phase IV (KMG-IV): sequencing the most valuable type-strain genomes for metagenomic binning, comparative biology and taxonomic classification.</title>
        <authorList>
            <person name="Goeker M."/>
        </authorList>
    </citation>
    <scope>NUCLEOTIDE SEQUENCE [LARGE SCALE GENOMIC DNA]</scope>
    <source>
        <strain evidence="1 2">DSM 29854</strain>
    </source>
</reference>
<dbReference type="RefSeq" id="WP_182511459.1">
    <property type="nucleotide sequence ID" value="NZ_JACJIQ010000001.1"/>
</dbReference>
<sequence length="96" mass="10482">MTTSGRARSAFAFKGRKIPRLLLLGQPAYPFYLTVVRFAPGFSGFRQEKGRFFLIALPRGQEPCIFVSPSKAKAPGSFSAGFFPTALPGLHYLGLV</sequence>
<name>A0A839G8L9_9BACT</name>
<comment type="caution">
    <text evidence="1">The sequence shown here is derived from an EMBL/GenBank/DDBJ whole genome shotgun (WGS) entry which is preliminary data.</text>
</comment>
<gene>
    <name evidence="1" type="ORF">FHS90_000481</name>
</gene>
<organism evidence="1 2">
    <name type="scientific">Rufibacter quisquiliarum</name>
    <dbReference type="NCBI Taxonomy" id="1549639"/>
    <lineage>
        <taxon>Bacteria</taxon>
        <taxon>Pseudomonadati</taxon>
        <taxon>Bacteroidota</taxon>
        <taxon>Cytophagia</taxon>
        <taxon>Cytophagales</taxon>
        <taxon>Hymenobacteraceae</taxon>
        <taxon>Rufibacter</taxon>
    </lineage>
</organism>
<evidence type="ECO:0000313" key="2">
    <source>
        <dbReference type="Proteomes" id="UP000563094"/>
    </source>
</evidence>
<keyword evidence="2" id="KW-1185">Reference proteome</keyword>
<dbReference type="AlphaFoldDB" id="A0A839G8L9"/>
<dbReference type="EMBL" id="JACJIQ010000001">
    <property type="protein sequence ID" value="MBA9075784.1"/>
    <property type="molecule type" value="Genomic_DNA"/>
</dbReference>
<protein>
    <submittedName>
        <fullName evidence="1">Uncharacterized protein</fullName>
    </submittedName>
</protein>
<dbReference type="Proteomes" id="UP000563094">
    <property type="component" value="Unassembled WGS sequence"/>
</dbReference>
<evidence type="ECO:0000313" key="1">
    <source>
        <dbReference type="EMBL" id="MBA9075784.1"/>
    </source>
</evidence>